<reference evidence="7" key="1">
    <citation type="submission" date="2021-02" db="EMBL/GenBank/DDBJ databases">
        <authorList>
            <person name="Nowell W R."/>
        </authorList>
    </citation>
    <scope>NUCLEOTIDE SEQUENCE</scope>
</reference>
<feature type="region of interest" description="Disordered" evidence="5">
    <location>
        <begin position="38"/>
        <end position="66"/>
    </location>
</feature>
<protein>
    <recommendedName>
        <fullName evidence="6">BZIP domain-containing protein</fullName>
    </recommendedName>
</protein>
<dbReference type="GO" id="GO:0000981">
    <property type="term" value="F:DNA-binding transcription factor activity, RNA polymerase II-specific"/>
    <property type="evidence" value="ECO:0007669"/>
    <property type="project" value="TreeGrafter"/>
</dbReference>
<keyword evidence="1" id="KW-0805">Transcription regulation</keyword>
<dbReference type="EMBL" id="CAJNYU010002346">
    <property type="protein sequence ID" value="CAF3538242.1"/>
    <property type="molecule type" value="Genomic_DNA"/>
</dbReference>
<dbReference type="InterPro" id="IPR004827">
    <property type="entry name" value="bZIP"/>
</dbReference>
<proteinExistence type="predicted"/>
<gene>
    <name evidence="7" type="ORF">FME351_LOCUS18839</name>
</gene>
<dbReference type="PROSITE" id="PS00036">
    <property type="entry name" value="BZIP_BASIC"/>
    <property type="match status" value="1"/>
</dbReference>
<evidence type="ECO:0000256" key="2">
    <source>
        <dbReference type="ARBA" id="ARBA00023125"/>
    </source>
</evidence>
<evidence type="ECO:0000256" key="4">
    <source>
        <dbReference type="SAM" id="Coils"/>
    </source>
</evidence>
<feature type="region of interest" description="Disordered" evidence="5">
    <location>
        <begin position="321"/>
        <end position="343"/>
    </location>
</feature>
<dbReference type="InterPro" id="IPR046347">
    <property type="entry name" value="bZIP_sf"/>
</dbReference>
<feature type="domain" description="BZIP" evidence="6">
    <location>
        <begin position="125"/>
        <end position="188"/>
    </location>
</feature>
<dbReference type="PRINTS" id="PR00042">
    <property type="entry name" value="LEUZIPPRFOS"/>
</dbReference>
<evidence type="ECO:0000313" key="8">
    <source>
        <dbReference type="Proteomes" id="UP000663869"/>
    </source>
</evidence>
<dbReference type="GO" id="GO:0005634">
    <property type="term" value="C:nucleus"/>
    <property type="evidence" value="ECO:0007669"/>
    <property type="project" value="TreeGrafter"/>
</dbReference>
<dbReference type="Proteomes" id="UP000663869">
    <property type="component" value="Unassembled WGS sequence"/>
</dbReference>
<name>A0A818JEZ0_9BILA</name>
<dbReference type="GO" id="GO:0000978">
    <property type="term" value="F:RNA polymerase II cis-regulatory region sequence-specific DNA binding"/>
    <property type="evidence" value="ECO:0007669"/>
    <property type="project" value="TreeGrafter"/>
</dbReference>
<dbReference type="PROSITE" id="PS50217">
    <property type="entry name" value="BZIP"/>
    <property type="match status" value="1"/>
</dbReference>
<feature type="coiled-coil region" evidence="4">
    <location>
        <begin position="120"/>
        <end position="187"/>
    </location>
</feature>
<dbReference type="InterPro" id="IPR000837">
    <property type="entry name" value="AP-1"/>
</dbReference>
<evidence type="ECO:0000313" key="7">
    <source>
        <dbReference type="EMBL" id="CAF3538242.1"/>
    </source>
</evidence>
<keyword evidence="3" id="KW-0804">Transcription</keyword>
<comment type="caution">
    <text evidence="7">The sequence shown here is derived from an EMBL/GenBank/DDBJ whole genome shotgun (WGS) entry which is preliminary data.</text>
</comment>
<evidence type="ECO:0000259" key="6">
    <source>
        <dbReference type="PROSITE" id="PS50217"/>
    </source>
</evidence>
<dbReference type="Gene3D" id="1.20.5.170">
    <property type="match status" value="1"/>
</dbReference>
<dbReference type="PANTHER" id="PTHR23351:SF24">
    <property type="entry name" value="ACTIVATING TRANSCRIPTION FACTOR 3-RELATED"/>
    <property type="match status" value="1"/>
</dbReference>
<evidence type="ECO:0000256" key="3">
    <source>
        <dbReference type="ARBA" id="ARBA00023163"/>
    </source>
</evidence>
<dbReference type="SMART" id="SM00338">
    <property type="entry name" value="BRLZ"/>
    <property type="match status" value="1"/>
</dbReference>
<organism evidence="7 8">
    <name type="scientific">Rotaria socialis</name>
    <dbReference type="NCBI Taxonomy" id="392032"/>
    <lineage>
        <taxon>Eukaryota</taxon>
        <taxon>Metazoa</taxon>
        <taxon>Spiralia</taxon>
        <taxon>Gnathifera</taxon>
        <taxon>Rotifera</taxon>
        <taxon>Eurotatoria</taxon>
        <taxon>Bdelloidea</taxon>
        <taxon>Philodinida</taxon>
        <taxon>Philodinidae</taxon>
        <taxon>Rotaria</taxon>
    </lineage>
</organism>
<sequence>MNSNIDRNTLSSMTTFSSTFDSVASIVNYLREPSPPEVVVSSTTSSTAGSTQLNNTLKSTKGRKKEKEQAKVMNTMQINAGEIVEVLPSGRVKYGPITVNPRKQPSKTLFTGRRSKYEKLSHDEEEKRRMRRERNRLAATKCREKREIVLAGLQAQCDRESKIYENLLEKIRQLQEQKQRLESMLSNRIEPCQLQQINHMTTLQQPSSMIFNDTHCHPSLIQKQVPPVLPHQVQMVQNIEGEISQFLQPAPILTNSAYSNGQSNHLCNVEQSSQQHLITMTSSSLDRLINSLETPATCTDNNNNNTCSDLFNSTYGSSSCAQQHSSSSEDDSLPPARNNAFVC</sequence>
<evidence type="ECO:0000256" key="1">
    <source>
        <dbReference type="ARBA" id="ARBA00023015"/>
    </source>
</evidence>
<feature type="compositionally biased region" description="Polar residues" evidence="5">
    <location>
        <begin position="48"/>
        <end position="59"/>
    </location>
</feature>
<dbReference type="SUPFAM" id="SSF57959">
    <property type="entry name" value="Leucine zipper domain"/>
    <property type="match status" value="1"/>
</dbReference>
<keyword evidence="2" id="KW-0238">DNA-binding</keyword>
<accession>A0A818JEZ0</accession>
<evidence type="ECO:0000256" key="5">
    <source>
        <dbReference type="SAM" id="MobiDB-lite"/>
    </source>
</evidence>
<dbReference type="PANTHER" id="PTHR23351">
    <property type="entry name" value="FOS TRANSCRIPTION FACTOR-RELATED"/>
    <property type="match status" value="1"/>
</dbReference>
<feature type="compositionally biased region" description="Low complexity" evidence="5">
    <location>
        <begin position="38"/>
        <end position="47"/>
    </location>
</feature>
<keyword evidence="4" id="KW-0175">Coiled coil</keyword>
<dbReference type="AlphaFoldDB" id="A0A818JEZ0"/>